<protein>
    <submittedName>
        <fullName evidence="2">DUF4065 domain-containing protein</fullName>
    </submittedName>
</protein>
<dbReference type="Pfam" id="PF13274">
    <property type="entry name" value="SocA_Panacea"/>
    <property type="match status" value="1"/>
</dbReference>
<keyword evidence="3" id="KW-1185">Reference proteome</keyword>
<name>A0ABP8TL05_9ACTN</name>
<dbReference type="Proteomes" id="UP001500212">
    <property type="component" value="Unassembled WGS sequence"/>
</dbReference>
<evidence type="ECO:0000259" key="1">
    <source>
        <dbReference type="Pfam" id="PF13274"/>
    </source>
</evidence>
<evidence type="ECO:0000313" key="2">
    <source>
        <dbReference type="EMBL" id="GAA4607987.1"/>
    </source>
</evidence>
<sequence length="156" mass="17635">MATVRDVAAYILQKRGPMTAMKLQKLCYYAYGYHLAWEERPLFPERFQAWANGPVSPDLYKCHRGRFQLDDGDIAGDPDALDDGERESIDLVLQGLGDYTAHQLSTMTHREAPWVEARARADVQPLQRSTEELRDDEILEFFDALTAAGDDGQAEA</sequence>
<dbReference type="EMBL" id="BAABHJ010000008">
    <property type="protein sequence ID" value="GAA4607987.1"/>
    <property type="molecule type" value="Genomic_DNA"/>
</dbReference>
<proteinExistence type="predicted"/>
<comment type="caution">
    <text evidence="2">The sequence shown here is derived from an EMBL/GenBank/DDBJ whole genome shotgun (WGS) entry which is preliminary data.</text>
</comment>
<gene>
    <name evidence="2" type="ORF">GCM10023195_30850</name>
</gene>
<reference evidence="3" key="1">
    <citation type="journal article" date="2019" name="Int. J. Syst. Evol. Microbiol.">
        <title>The Global Catalogue of Microorganisms (GCM) 10K type strain sequencing project: providing services to taxonomists for standard genome sequencing and annotation.</title>
        <authorList>
            <consortium name="The Broad Institute Genomics Platform"/>
            <consortium name="The Broad Institute Genome Sequencing Center for Infectious Disease"/>
            <person name="Wu L."/>
            <person name="Ma J."/>
        </authorList>
    </citation>
    <scope>NUCLEOTIDE SEQUENCE [LARGE SCALE GENOMIC DNA]</scope>
    <source>
        <strain evidence="3">JCM 17938</strain>
    </source>
</reference>
<accession>A0ABP8TL05</accession>
<dbReference type="InterPro" id="IPR025272">
    <property type="entry name" value="SocA_Panacea"/>
</dbReference>
<organism evidence="2 3">
    <name type="scientific">Actinoallomurus liliacearum</name>
    <dbReference type="NCBI Taxonomy" id="1080073"/>
    <lineage>
        <taxon>Bacteria</taxon>
        <taxon>Bacillati</taxon>
        <taxon>Actinomycetota</taxon>
        <taxon>Actinomycetes</taxon>
        <taxon>Streptosporangiales</taxon>
        <taxon>Thermomonosporaceae</taxon>
        <taxon>Actinoallomurus</taxon>
    </lineage>
</organism>
<feature type="domain" description="Antitoxin SocA-like Panacea" evidence="1">
    <location>
        <begin position="23"/>
        <end position="114"/>
    </location>
</feature>
<evidence type="ECO:0000313" key="3">
    <source>
        <dbReference type="Proteomes" id="UP001500212"/>
    </source>
</evidence>
<dbReference type="RefSeq" id="WP_345353991.1">
    <property type="nucleotide sequence ID" value="NZ_BAABHJ010000008.1"/>
</dbReference>